<reference evidence="8" key="1">
    <citation type="submission" date="2022-11" db="EMBL/GenBank/DDBJ databases">
        <title>Draft genome sequence of Hoeflea poritis E7-10 and Hoeflea prorocentri PM5-8, separated from scleractinian coral Porites lutea and marine dinoflagellate.</title>
        <authorList>
            <person name="Zhang G."/>
            <person name="Wei Q."/>
            <person name="Cai L."/>
        </authorList>
    </citation>
    <scope>NUCLEOTIDE SEQUENCE</scope>
    <source>
        <strain evidence="8">PM5-8</strain>
    </source>
</reference>
<feature type="transmembrane region" description="Helical" evidence="7">
    <location>
        <begin position="188"/>
        <end position="209"/>
    </location>
</feature>
<dbReference type="RefSeq" id="WP_267988746.1">
    <property type="nucleotide sequence ID" value="NZ_JAPJZI010000001.1"/>
</dbReference>
<evidence type="ECO:0000313" key="9">
    <source>
        <dbReference type="Proteomes" id="UP001151234"/>
    </source>
</evidence>
<proteinExistence type="inferred from homology"/>
<comment type="caution">
    <text evidence="8">The sequence shown here is derived from an EMBL/GenBank/DDBJ whole genome shotgun (WGS) entry which is preliminary data.</text>
</comment>
<dbReference type="PANTHER" id="PTHR43141">
    <property type="entry name" value="CYTOCHROME BD2 SUBUNIT II"/>
    <property type="match status" value="1"/>
</dbReference>
<feature type="transmembrane region" description="Helical" evidence="7">
    <location>
        <begin position="257"/>
        <end position="276"/>
    </location>
</feature>
<feature type="transmembrane region" description="Helical" evidence="7">
    <location>
        <begin position="80"/>
        <end position="99"/>
    </location>
</feature>
<organism evidence="8 9">
    <name type="scientific">Hoeflea prorocentri</name>
    <dbReference type="NCBI Taxonomy" id="1922333"/>
    <lineage>
        <taxon>Bacteria</taxon>
        <taxon>Pseudomonadati</taxon>
        <taxon>Pseudomonadota</taxon>
        <taxon>Alphaproteobacteria</taxon>
        <taxon>Hyphomicrobiales</taxon>
        <taxon>Rhizobiaceae</taxon>
        <taxon>Hoeflea</taxon>
    </lineage>
</organism>
<keyword evidence="9" id="KW-1185">Reference proteome</keyword>
<keyword evidence="5 7" id="KW-1133">Transmembrane helix</keyword>
<feature type="transmembrane region" description="Helical" evidence="7">
    <location>
        <begin position="221"/>
        <end position="245"/>
    </location>
</feature>
<dbReference type="InterPro" id="IPR003317">
    <property type="entry name" value="Cyt-d_oxidase_su2"/>
</dbReference>
<dbReference type="NCBIfam" id="TIGR00203">
    <property type="entry name" value="cydB"/>
    <property type="match status" value="1"/>
</dbReference>
<name>A0A9X3UEP9_9HYPH</name>
<evidence type="ECO:0000256" key="4">
    <source>
        <dbReference type="ARBA" id="ARBA00022692"/>
    </source>
</evidence>
<feature type="transmembrane region" description="Helical" evidence="7">
    <location>
        <begin position="6"/>
        <end position="35"/>
    </location>
</feature>
<evidence type="ECO:0000256" key="2">
    <source>
        <dbReference type="ARBA" id="ARBA00007543"/>
    </source>
</evidence>
<dbReference type="AlphaFoldDB" id="A0A9X3UEP9"/>
<evidence type="ECO:0000256" key="1">
    <source>
        <dbReference type="ARBA" id="ARBA00004651"/>
    </source>
</evidence>
<sequence>MDYALIWALILAIGVFVYVALDGFDLGVGILFPLLEDEQERDTAIGAIAPVWDGNETWLVLGGGGLLAVFPLAYSVIFPALYVPLIAMLLALVFRGVAFEFRVHAGRHKRFWDHAFFGGSLVAAFAQGISLGAWLQGIEVVGRSYSGAWWDWLTPFSVATGLALVFGYALLGAAWLNLKTEGALNARVNRLIIPLAAATIGFIVAVSLWTPFMNERYAARWFTFPTMIYALPVPLFVAATVFTLWQSLKNDNALRAFLSAELLFLLCYIGIGISVWPHIVPTAITIHDAAGPDKSLGFLLVGAVVLIPLILAYTAAAYWIFRGKVKHGGYHH</sequence>
<evidence type="ECO:0000256" key="7">
    <source>
        <dbReference type="SAM" id="Phobius"/>
    </source>
</evidence>
<dbReference type="GO" id="GO:0016682">
    <property type="term" value="F:oxidoreductase activity, acting on diphenols and related substances as donors, oxygen as acceptor"/>
    <property type="evidence" value="ECO:0007669"/>
    <property type="project" value="TreeGrafter"/>
</dbReference>
<dbReference type="GO" id="GO:0009055">
    <property type="term" value="F:electron transfer activity"/>
    <property type="evidence" value="ECO:0007669"/>
    <property type="project" value="TreeGrafter"/>
</dbReference>
<gene>
    <name evidence="8" type="primary">cydB</name>
    <name evidence="8" type="ORF">OQ273_01735</name>
</gene>
<keyword evidence="3" id="KW-1003">Cell membrane</keyword>
<protein>
    <submittedName>
        <fullName evidence="8">Cytochrome d ubiquinol oxidase subunit II</fullName>
    </submittedName>
</protein>
<dbReference type="GO" id="GO:0005886">
    <property type="term" value="C:plasma membrane"/>
    <property type="evidence" value="ECO:0007669"/>
    <property type="project" value="UniProtKB-SubCell"/>
</dbReference>
<keyword evidence="4 7" id="KW-0812">Transmembrane</keyword>
<evidence type="ECO:0000256" key="3">
    <source>
        <dbReference type="ARBA" id="ARBA00022475"/>
    </source>
</evidence>
<keyword evidence="6 7" id="KW-0472">Membrane</keyword>
<dbReference type="Pfam" id="PF02322">
    <property type="entry name" value="Cyt_bd_oxida_II"/>
    <property type="match status" value="1"/>
</dbReference>
<evidence type="ECO:0000256" key="5">
    <source>
        <dbReference type="ARBA" id="ARBA00022989"/>
    </source>
</evidence>
<dbReference type="GO" id="GO:0070069">
    <property type="term" value="C:cytochrome complex"/>
    <property type="evidence" value="ECO:0007669"/>
    <property type="project" value="TreeGrafter"/>
</dbReference>
<dbReference type="PANTHER" id="PTHR43141:SF4">
    <property type="entry name" value="CYTOCHROME BD2 SUBUNIT II"/>
    <property type="match status" value="1"/>
</dbReference>
<comment type="subcellular location">
    <subcellularLocation>
        <location evidence="1">Cell membrane</location>
        <topology evidence="1">Multi-pass membrane protein</topology>
    </subcellularLocation>
</comment>
<accession>A0A9X3UEP9</accession>
<feature type="transmembrane region" description="Helical" evidence="7">
    <location>
        <begin position="111"/>
        <end position="135"/>
    </location>
</feature>
<feature type="transmembrane region" description="Helical" evidence="7">
    <location>
        <begin position="296"/>
        <end position="321"/>
    </location>
</feature>
<feature type="transmembrane region" description="Helical" evidence="7">
    <location>
        <begin position="155"/>
        <end position="176"/>
    </location>
</feature>
<dbReference type="Proteomes" id="UP001151234">
    <property type="component" value="Unassembled WGS sequence"/>
</dbReference>
<evidence type="ECO:0000313" key="8">
    <source>
        <dbReference type="EMBL" id="MDA5397280.1"/>
    </source>
</evidence>
<evidence type="ECO:0000256" key="6">
    <source>
        <dbReference type="ARBA" id="ARBA00023136"/>
    </source>
</evidence>
<dbReference type="EMBL" id="JAPJZI010000001">
    <property type="protein sequence ID" value="MDA5397280.1"/>
    <property type="molecule type" value="Genomic_DNA"/>
</dbReference>
<comment type="similarity">
    <text evidence="2">Belongs to the cytochrome ubiquinol oxidase subunit 2 family.</text>
</comment>
<dbReference type="GO" id="GO:0019646">
    <property type="term" value="P:aerobic electron transport chain"/>
    <property type="evidence" value="ECO:0007669"/>
    <property type="project" value="TreeGrafter"/>
</dbReference>